<dbReference type="Pfam" id="PF14289">
    <property type="entry name" value="DUF4369"/>
    <property type="match status" value="1"/>
</dbReference>
<dbReference type="GO" id="GO:0030313">
    <property type="term" value="C:cell envelope"/>
    <property type="evidence" value="ECO:0007669"/>
    <property type="project" value="UniProtKB-SubCell"/>
</dbReference>
<evidence type="ECO:0000256" key="1">
    <source>
        <dbReference type="ARBA" id="ARBA00004196"/>
    </source>
</evidence>
<dbReference type="InterPro" id="IPR036249">
    <property type="entry name" value="Thioredoxin-like_sf"/>
</dbReference>
<keyword evidence="7" id="KW-1185">Reference proteome</keyword>
<gene>
    <name evidence="6" type="ORF">SAMN04488524_1191</name>
</gene>
<keyword evidence="3" id="KW-1015">Disulfide bond</keyword>
<comment type="subcellular location">
    <subcellularLocation>
        <location evidence="1">Cell envelope</location>
    </subcellularLocation>
</comment>
<sequence length="392" mass="43729">MKVTVCKKTHKKELLKQIAARKGSNLKFNRDMNKLMIWATACMLPVLSNAQTSYTIKGQLPASHKAVKAVMSYPPDDKGGKYKSDTTLIKNGQFRFSGSIERPQLAELNLIVPRSEAKPDRQQSSDDGGNMKNVGLFYLDGDVNVTFDSEGMASYMGGGNEQKAWEYYGREVSKRSKDADKNTDGMAMLAGAVREVIHAYPDSYVAVDLLDIFTQAAINPDLVGPMYDGLSKRMQQSEKVLNWKPKLDKARIFVSGNMTAPEFTINDTEGKPVSLSAYRGNYVLVDFWASWCVPCRQENPNVLAAYEKYKDKNFKVLGVSLDTKKEAWLKAIKEDKLPWKQLCDFKADQGKATKAYEVSSIPSNVLIDPTGKIVGKDLRGGELHNRLAELIK</sequence>
<dbReference type="InterPro" id="IPR017937">
    <property type="entry name" value="Thioredoxin_CS"/>
</dbReference>
<dbReference type="GO" id="GO:0016209">
    <property type="term" value="F:antioxidant activity"/>
    <property type="evidence" value="ECO:0007669"/>
    <property type="project" value="InterPro"/>
</dbReference>
<dbReference type="InterPro" id="IPR000866">
    <property type="entry name" value="AhpC/TSA"/>
</dbReference>
<keyword evidence="4" id="KW-0676">Redox-active center</keyword>
<dbReference type="STRING" id="151894.SAMN04488524_1191"/>
<feature type="domain" description="Thioredoxin" evidence="5">
    <location>
        <begin position="254"/>
        <end position="392"/>
    </location>
</feature>
<dbReference type="PANTHER" id="PTHR42852:SF6">
    <property type="entry name" value="THIOL:DISULFIDE INTERCHANGE PROTEIN DSBE"/>
    <property type="match status" value="1"/>
</dbReference>
<dbReference type="AlphaFoldDB" id="A0A1W2A2W4"/>
<dbReference type="Pfam" id="PF00578">
    <property type="entry name" value="AhpC-TSA"/>
    <property type="match status" value="1"/>
</dbReference>
<dbReference type="PANTHER" id="PTHR42852">
    <property type="entry name" value="THIOL:DISULFIDE INTERCHANGE PROTEIN DSBE"/>
    <property type="match status" value="1"/>
</dbReference>
<dbReference type="Proteomes" id="UP000192756">
    <property type="component" value="Unassembled WGS sequence"/>
</dbReference>
<reference evidence="7" key="1">
    <citation type="submission" date="2017-04" db="EMBL/GenBank/DDBJ databases">
        <authorList>
            <person name="Varghese N."/>
            <person name="Submissions S."/>
        </authorList>
    </citation>
    <scope>NUCLEOTIDE SEQUENCE [LARGE SCALE GENOMIC DNA]</scope>
    <source>
        <strain evidence="7">DSM 12126</strain>
    </source>
</reference>
<dbReference type="PROSITE" id="PS51352">
    <property type="entry name" value="THIOREDOXIN_2"/>
    <property type="match status" value="1"/>
</dbReference>
<evidence type="ECO:0000259" key="5">
    <source>
        <dbReference type="PROSITE" id="PS51352"/>
    </source>
</evidence>
<dbReference type="InterPro" id="IPR050553">
    <property type="entry name" value="Thioredoxin_ResA/DsbE_sf"/>
</dbReference>
<evidence type="ECO:0000256" key="3">
    <source>
        <dbReference type="ARBA" id="ARBA00023157"/>
    </source>
</evidence>
<dbReference type="GO" id="GO:0016491">
    <property type="term" value="F:oxidoreductase activity"/>
    <property type="evidence" value="ECO:0007669"/>
    <property type="project" value="InterPro"/>
</dbReference>
<evidence type="ECO:0000256" key="2">
    <source>
        <dbReference type="ARBA" id="ARBA00022748"/>
    </source>
</evidence>
<evidence type="ECO:0000313" key="7">
    <source>
        <dbReference type="Proteomes" id="UP000192756"/>
    </source>
</evidence>
<keyword evidence="2" id="KW-0201">Cytochrome c-type biogenesis</keyword>
<protein>
    <submittedName>
        <fullName evidence="6">Peroxiredoxin</fullName>
    </submittedName>
</protein>
<dbReference type="CDD" id="cd02966">
    <property type="entry name" value="TlpA_like_family"/>
    <property type="match status" value="1"/>
</dbReference>
<dbReference type="InterPro" id="IPR025380">
    <property type="entry name" value="DUF4369"/>
</dbReference>
<dbReference type="InterPro" id="IPR013766">
    <property type="entry name" value="Thioredoxin_domain"/>
</dbReference>
<dbReference type="SUPFAM" id="SSF52833">
    <property type="entry name" value="Thioredoxin-like"/>
    <property type="match status" value="1"/>
</dbReference>
<evidence type="ECO:0000313" key="6">
    <source>
        <dbReference type="EMBL" id="SMC55079.1"/>
    </source>
</evidence>
<organism evidence="6 7">
    <name type="scientific">Pedobacter africanus</name>
    <dbReference type="NCBI Taxonomy" id="151894"/>
    <lineage>
        <taxon>Bacteria</taxon>
        <taxon>Pseudomonadati</taxon>
        <taxon>Bacteroidota</taxon>
        <taxon>Sphingobacteriia</taxon>
        <taxon>Sphingobacteriales</taxon>
        <taxon>Sphingobacteriaceae</taxon>
        <taxon>Pedobacter</taxon>
    </lineage>
</organism>
<dbReference type="Gene3D" id="3.40.30.10">
    <property type="entry name" value="Glutaredoxin"/>
    <property type="match status" value="1"/>
</dbReference>
<accession>A0A1W2A2W4</accession>
<dbReference type="EMBL" id="FWXT01000001">
    <property type="protein sequence ID" value="SMC55079.1"/>
    <property type="molecule type" value="Genomic_DNA"/>
</dbReference>
<proteinExistence type="predicted"/>
<dbReference type="GO" id="GO:0017004">
    <property type="term" value="P:cytochrome complex assembly"/>
    <property type="evidence" value="ECO:0007669"/>
    <property type="project" value="UniProtKB-KW"/>
</dbReference>
<name>A0A1W2A2W4_9SPHI</name>
<evidence type="ECO:0000256" key="4">
    <source>
        <dbReference type="ARBA" id="ARBA00023284"/>
    </source>
</evidence>
<dbReference type="PROSITE" id="PS00194">
    <property type="entry name" value="THIOREDOXIN_1"/>
    <property type="match status" value="1"/>
</dbReference>